<comment type="catalytic activity">
    <reaction evidence="3 4">
        <text>[thioredoxin]-disulfide + L-methionine + H2O = L-methionine (S)-S-oxide + [thioredoxin]-dithiol</text>
        <dbReference type="Rhea" id="RHEA:19993"/>
        <dbReference type="Rhea" id="RHEA-COMP:10698"/>
        <dbReference type="Rhea" id="RHEA-COMP:10700"/>
        <dbReference type="ChEBI" id="CHEBI:15377"/>
        <dbReference type="ChEBI" id="CHEBI:29950"/>
        <dbReference type="ChEBI" id="CHEBI:50058"/>
        <dbReference type="ChEBI" id="CHEBI:57844"/>
        <dbReference type="ChEBI" id="CHEBI:58772"/>
        <dbReference type="EC" id="1.8.4.11"/>
    </reaction>
</comment>
<dbReference type="NCBIfam" id="TIGR00401">
    <property type="entry name" value="msrA"/>
    <property type="match status" value="1"/>
</dbReference>
<dbReference type="GO" id="GO:0005737">
    <property type="term" value="C:cytoplasm"/>
    <property type="evidence" value="ECO:0007669"/>
    <property type="project" value="TreeGrafter"/>
</dbReference>
<comment type="function">
    <text evidence="4">Has an important function as a repair enzyme for proteins that have been inactivated by oxidation. Catalyzes the reversible oxidation-reduction of methionine sulfoxide in proteins to methionine.</text>
</comment>
<sequence length="171" mass="19728">MKKELFVAGGCFWGVEAFFSRIKGILSAHAYYINGGFEGVSYKEVCTTSKHVEAVKITYDPQIINEELIWELYLKIINPYSLNKQGGDEGTQYRVGIYSNDSKLLNKFKSLNNEFILKEGKKNYIEFLPVSDQTLAEEYHQNYLIKNPTGYCHINLNAVPDKYLKDEFKNK</sequence>
<evidence type="ECO:0000256" key="3">
    <source>
        <dbReference type="ARBA" id="ARBA00048782"/>
    </source>
</evidence>
<dbReference type="OrthoDB" id="4174719at2"/>
<comment type="similarity">
    <text evidence="4">Belongs to the MsrA Met sulfoxide reductase family.</text>
</comment>
<dbReference type="GO" id="GO:0034599">
    <property type="term" value="P:cellular response to oxidative stress"/>
    <property type="evidence" value="ECO:0007669"/>
    <property type="project" value="TreeGrafter"/>
</dbReference>
<dbReference type="InterPro" id="IPR050162">
    <property type="entry name" value="MsrA_MetSO_reductase"/>
</dbReference>
<dbReference type="GO" id="GO:0033744">
    <property type="term" value="F:L-methionine:thioredoxin-disulfide S-oxidoreductase activity"/>
    <property type="evidence" value="ECO:0007669"/>
    <property type="project" value="RHEA"/>
</dbReference>
<comment type="catalytic activity">
    <reaction evidence="2 4">
        <text>L-methionyl-[protein] + [thioredoxin]-disulfide + H2O = L-methionyl-(S)-S-oxide-[protein] + [thioredoxin]-dithiol</text>
        <dbReference type="Rhea" id="RHEA:14217"/>
        <dbReference type="Rhea" id="RHEA-COMP:10698"/>
        <dbReference type="Rhea" id="RHEA-COMP:10700"/>
        <dbReference type="Rhea" id="RHEA-COMP:12313"/>
        <dbReference type="Rhea" id="RHEA-COMP:12315"/>
        <dbReference type="ChEBI" id="CHEBI:15377"/>
        <dbReference type="ChEBI" id="CHEBI:16044"/>
        <dbReference type="ChEBI" id="CHEBI:29950"/>
        <dbReference type="ChEBI" id="CHEBI:44120"/>
        <dbReference type="ChEBI" id="CHEBI:50058"/>
        <dbReference type="EC" id="1.8.4.11"/>
    </reaction>
</comment>
<evidence type="ECO:0000313" key="7">
    <source>
        <dbReference type="Proteomes" id="UP000289952"/>
    </source>
</evidence>
<reference evidence="6 7" key="1">
    <citation type="submission" date="2019-01" db="EMBL/GenBank/DDBJ databases">
        <authorList>
            <consortium name="Pathogen Informatics"/>
        </authorList>
    </citation>
    <scope>NUCLEOTIDE SEQUENCE [LARGE SCALE GENOMIC DNA]</scope>
    <source>
        <strain evidence="6 7">NCTC10118</strain>
    </source>
</reference>
<dbReference type="Proteomes" id="UP000289952">
    <property type="component" value="Chromosome"/>
</dbReference>
<dbReference type="RefSeq" id="WP_129621564.1">
    <property type="nucleotide sequence ID" value="NZ_LR214972.1"/>
</dbReference>
<evidence type="ECO:0000259" key="5">
    <source>
        <dbReference type="Pfam" id="PF01625"/>
    </source>
</evidence>
<name>A0A449AEH2_9BACT</name>
<accession>A0A449AEH2</accession>
<protein>
    <recommendedName>
        <fullName evidence="4">Peptide methionine sulfoxide reductase MsrA</fullName>
        <shortName evidence="4">Protein-methionine-S-oxide reductase</shortName>
        <ecNumber evidence="4">1.8.4.11</ecNumber>
    </recommendedName>
    <alternativeName>
        <fullName evidence="4">Peptide-methionine (S)-S-oxide reductase</fullName>
        <shortName evidence="4">Peptide Met(O) reductase</shortName>
    </alternativeName>
</protein>
<gene>
    <name evidence="4 6" type="primary">msrA</name>
    <name evidence="6" type="ORF">NCTC10118_00438</name>
</gene>
<keyword evidence="7" id="KW-1185">Reference proteome</keyword>
<dbReference type="Pfam" id="PF01625">
    <property type="entry name" value="PMSR"/>
    <property type="match status" value="1"/>
</dbReference>
<dbReference type="EC" id="1.8.4.11" evidence="4"/>
<organism evidence="6 7">
    <name type="scientific">Mycoplasmopsis bovirhinis</name>
    <dbReference type="NCBI Taxonomy" id="29553"/>
    <lineage>
        <taxon>Bacteria</taxon>
        <taxon>Bacillati</taxon>
        <taxon>Mycoplasmatota</taxon>
        <taxon>Mycoplasmoidales</taxon>
        <taxon>Metamycoplasmataceae</taxon>
        <taxon>Mycoplasmopsis</taxon>
    </lineage>
</organism>
<dbReference type="HAMAP" id="MF_01401">
    <property type="entry name" value="MsrA"/>
    <property type="match status" value="1"/>
</dbReference>
<dbReference type="PANTHER" id="PTHR42799:SF2">
    <property type="entry name" value="MITOCHONDRIAL PEPTIDE METHIONINE SULFOXIDE REDUCTASE"/>
    <property type="match status" value="1"/>
</dbReference>
<dbReference type="InterPro" id="IPR002569">
    <property type="entry name" value="Met_Sox_Rdtase_MsrA_dom"/>
</dbReference>
<feature type="domain" description="Peptide methionine sulphoxide reductase MsrA" evidence="5">
    <location>
        <begin position="5"/>
        <end position="153"/>
    </location>
</feature>
<evidence type="ECO:0000256" key="4">
    <source>
        <dbReference type="HAMAP-Rule" id="MF_01401"/>
    </source>
</evidence>
<dbReference type="GO" id="GO:0008113">
    <property type="term" value="F:peptide-methionine (S)-S-oxide reductase activity"/>
    <property type="evidence" value="ECO:0007669"/>
    <property type="project" value="UniProtKB-UniRule"/>
</dbReference>
<dbReference type="EMBL" id="LR214972">
    <property type="protein sequence ID" value="VEU63382.1"/>
    <property type="molecule type" value="Genomic_DNA"/>
</dbReference>
<proteinExistence type="inferred from homology"/>
<feature type="active site" evidence="4">
    <location>
        <position position="11"/>
    </location>
</feature>
<evidence type="ECO:0000256" key="1">
    <source>
        <dbReference type="ARBA" id="ARBA00023002"/>
    </source>
</evidence>
<evidence type="ECO:0000256" key="2">
    <source>
        <dbReference type="ARBA" id="ARBA00047806"/>
    </source>
</evidence>
<dbReference type="AlphaFoldDB" id="A0A449AEH2"/>
<keyword evidence="1 4" id="KW-0560">Oxidoreductase</keyword>
<dbReference type="PANTHER" id="PTHR42799">
    <property type="entry name" value="MITOCHONDRIAL PEPTIDE METHIONINE SULFOXIDE REDUCTASE"/>
    <property type="match status" value="1"/>
</dbReference>
<evidence type="ECO:0000313" key="6">
    <source>
        <dbReference type="EMBL" id="VEU63382.1"/>
    </source>
</evidence>
<dbReference type="SUPFAM" id="SSF55068">
    <property type="entry name" value="Peptide methionine sulfoxide reductase"/>
    <property type="match status" value="1"/>
</dbReference>
<dbReference type="Gene3D" id="3.30.1060.10">
    <property type="entry name" value="Peptide methionine sulphoxide reductase MsrA"/>
    <property type="match status" value="1"/>
</dbReference>
<dbReference type="InterPro" id="IPR036509">
    <property type="entry name" value="Met_Sox_Rdtase_MsrA_sf"/>
</dbReference>